<protein>
    <submittedName>
        <fullName evidence="2">Uncharacterized protein</fullName>
    </submittedName>
</protein>
<organism evidence="2 3">
    <name type="scientific">Gandjariella thermophila</name>
    <dbReference type="NCBI Taxonomy" id="1931992"/>
    <lineage>
        <taxon>Bacteria</taxon>
        <taxon>Bacillati</taxon>
        <taxon>Actinomycetota</taxon>
        <taxon>Actinomycetes</taxon>
        <taxon>Pseudonocardiales</taxon>
        <taxon>Pseudonocardiaceae</taxon>
        <taxon>Gandjariella</taxon>
    </lineage>
</organism>
<comment type="caution">
    <text evidence="2">The sequence shown here is derived from an EMBL/GenBank/DDBJ whole genome shotgun (WGS) entry which is preliminary data.</text>
</comment>
<dbReference type="AlphaFoldDB" id="A0A4D4IZV4"/>
<sequence length="48" mass="5159">MGSAAALFVEMLRAGALSAGMRQRIEQAASGEAQPGHYRRGESPIEIW</sequence>
<evidence type="ECO:0000313" key="2">
    <source>
        <dbReference type="EMBL" id="GDY29781.1"/>
    </source>
</evidence>
<dbReference type="RefSeq" id="WP_153816539.1">
    <property type="nucleotide sequence ID" value="NZ_BJFL01000004.1"/>
</dbReference>
<accession>A0A4D4IZV4</accession>
<keyword evidence="3" id="KW-1185">Reference proteome</keyword>
<evidence type="ECO:0000256" key="1">
    <source>
        <dbReference type="SAM" id="MobiDB-lite"/>
    </source>
</evidence>
<feature type="compositionally biased region" description="Basic and acidic residues" evidence="1">
    <location>
        <begin position="39"/>
        <end position="48"/>
    </location>
</feature>
<proteinExistence type="predicted"/>
<name>A0A4D4IZV4_9PSEU</name>
<evidence type="ECO:0000313" key="3">
    <source>
        <dbReference type="Proteomes" id="UP000298860"/>
    </source>
</evidence>
<dbReference type="OrthoDB" id="4774268at2"/>
<reference evidence="3" key="1">
    <citation type="submission" date="2019-04" db="EMBL/GenBank/DDBJ databases">
        <title>Draft genome sequence of Pseudonocardiaceae bacterium SL3-2-4.</title>
        <authorList>
            <person name="Ningsih F."/>
            <person name="Yokota A."/>
            <person name="Sakai Y."/>
            <person name="Nanatani K."/>
            <person name="Yabe S."/>
            <person name="Oetari A."/>
            <person name="Sjamsuridzal W."/>
        </authorList>
    </citation>
    <scope>NUCLEOTIDE SEQUENCE [LARGE SCALE GENOMIC DNA]</scope>
    <source>
        <strain evidence="3">SL3-2-4</strain>
    </source>
</reference>
<feature type="region of interest" description="Disordered" evidence="1">
    <location>
        <begin position="27"/>
        <end position="48"/>
    </location>
</feature>
<dbReference type="EMBL" id="BJFL01000004">
    <property type="protein sequence ID" value="GDY29781.1"/>
    <property type="molecule type" value="Genomic_DNA"/>
</dbReference>
<gene>
    <name evidence="2" type="ORF">GTS_14140</name>
</gene>
<dbReference type="Proteomes" id="UP000298860">
    <property type="component" value="Unassembled WGS sequence"/>
</dbReference>